<dbReference type="AlphaFoldDB" id="A0A0V0H2I7"/>
<protein>
    <submittedName>
        <fullName evidence="3">Putative ovule protein</fullName>
    </submittedName>
</protein>
<dbReference type="PANTHER" id="PTHR32009">
    <property type="entry name" value="TMV RESISTANCE PROTEIN N-LIKE"/>
    <property type="match status" value="1"/>
</dbReference>
<dbReference type="PANTHER" id="PTHR32009:SF99">
    <property type="entry name" value="TMV RESISTANCE PROTEIN N"/>
    <property type="match status" value="1"/>
</dbReference>
<dbReference type="EMBL" id="GEDG01026903">
    <property type="protein sequence ID" value="JAP14201.1"/>
    <property type="molecule type" value="Transcribed_RNA"/>
</dbReference>
<keyword evidence="1" id="KW-0520">NAD</keyword>
<accession>A0A0V0H2I7</accession>
<dbReference type="SMART" id="SM00255">
    <property type="entry name" value="TIR"/>
    <property type="match status" value="1"/>
</dbReference>
<dbReference type="Gene3D" id="3.40.50.10140">
    <property type="entry name" value="Toll/interleukin-1 receptor homology (TIR) domain"/>
    <property type="match status" value="1"/>
</dbReference>
<feature type="non-terminal residue" evidence="3">
    <location>
        <position position="207"/>
    </location>
</feature>
<evidence type="ECO:0000259" key="2">
    <source>
        <dbReference type="PROSITE" id="PS50104"/>
    </source>
</evidence>
<dbReference type="PROSITE" id="PS50104">
    <property type="entry name" value="TIR"/>
    <property type="match status" value="1"/>
</dbReference>
<dbReference type="InterPro" id="IPR035897">
    <property type="entry name" value="Toll_tir_struct_dom_sf"/>
</dbReference>
<evidence type="ECO:0000256" key="1">
    <source>
        <dbReference type="ARBA" id="ARBA00023027"/>
    </source>
</evidence>
<evidence type="ECO:0000313" key="3">
    <source>
        <dbReference type="EMBL" id="JAP14201.1"/>
    </source>
</evidence>
<dbReference type="Pfam" id="PF01582">
    <property type="entry name" value="TIR"/>
    <property type="match status" value="1"/>
</dbReference>
<organism evidence="3">
    <name type="scientific">Solanum chacoense</name>
    <name type="common">Chaco potato</name>
    <dbReference type="NCBI Taxonomy" id="4108"/>
    <lineage>
        <taxon>Eukaryota</taxon>
        <taxon>Viridiplantae</taxon>
        <taxon>Streptophyta</taxon>
        <taxon>Embryophyta</taxon>
        <taxon>Tracheophyta</taxon>
        <taxon>Spermatophyta</taxon>
        <taxon>Magnoliopsida</taxon>
        <taxon>eudicotyledons</taxon>
        <taxon>Gunneridae</taxon>
        <taxon>Pentapetalae</taxon>
        <taxon>asterids</taxon>
        <taxon>lamiids</taxon>
        <taxon>Solanales</taxon>
        <taxon>Solanaceae</taxon>
        <taxon>Solanoideae</taxon>
        <taxon>Solaneae</taxon>
        <taxon>Solanum</taxon>
    </lineage>
</organism>
<proteinExistence type="predicted"/>
<dbReference type="GO" id="GO:0007165">
    <property type="term" value="P:signal transduction"/>
    <property type="evidence" value="ECO:0007669"/>
    <property type="project" value="InterPro"/>
</dbReference>
<feature type="domain" description="TIR" evidence="2">
    <location>
        <begin position="11"/>
        <end position="189"/>
    </location>
</feature>
<reference evidence="3" key="1">
    <citation type="submission" date="2015-12" db="EMBL/GenBank/DDBJ databases">
        <title>Gene expression during late stages of embryo sac development: a critical building block for successful pollen-pistil interactions.</title>
        <authorList>
            <person name="Liu Y."/>
            <person name="Joly V."/>
            <person name="Sabar M."/>
            <person name="Matton D.P."/>
        </authorList>
    </citation>
    <scope>NUCLEOTIDE SEQUENCE</scope>
</reference>
<sequence>MASSSSLRTSWPYDVYLRFKGNDIPRNFTSDLYEGLRKREISTFLDDDDDGAYTADDLKLRNNRSYFERIPQAMEEFQVALVVFSKNYATSRRCLNQLVKIMECNQKNRLTVIPIFYGVDQADVQKQMGRFAEAFARHGMRCKSDEEMNEVRRWRTTLPQVANLSGCVIHDRTKSKCIQDLIDQISSKLWEASLTYFQNVVGIETHL</sequence>
<dbReference type="InterPro" id="IPR000157">
    <property type="entry name" value="TIR_dom"/>
</dbReference>
<dbReference type="SUPFAM" id="SSF52200">
    <property type="entry name" value="Toll/Interleukin receptor TIR domain"/>
    <property type="match status" value="1"/>
</dbReference>
<name>A0A0V0H2I7_SOLCH</name>